<dbReference type="GO" id="GO:0005737">
    <property type="term" value="C:cytoplasm"/>
    <property type="evidence" value="ECO:0007669"/>
    <property type="project" value="TreeGrafter"/>
</dbReference>
<evidence type="ECO:0000313" key="10">
    <source>
        <dbReference type="Proteomes" id="UP001206925"/>
    </source>
</evidence>
<evidence type="ECO:0000256" key="6">
    <source>
        <dbReference type="ARBA" id="ARBA00022741"/>
    </source>
</evidence>
<reference evidence="9" key="1">
    <citation type="submission" date="2022-06" db="EMBL/GenBank/DDBJ databases">
        <title>Uncovering the hologenomic basis of an extraordinary plant invasion.</title>
        <authorList>
            <person name="Bieker V.C."/>
            <person name="Martin M.D."/>
            <person name="Gilbert T."/>
            <person name="Hodgins K."/>
            <person name="Battlay P."/>
            <person name="Petersen B."/>
            <person name="Wilson J."/>
        </authorList>
    </citation>
    <scope>NUCLEOTIDE SEQUENCE</scope>
    <source>
        <strain evidence="9">AA19_3_7</strain>
        <tissue evidence="9">Leaf</tissue>
    </source>
</reference>
<keyword evidence="6" id="KW-0547">Nucleotide-binding</keyword>
<name>A0AAD5GB86_AMBAR</name>
<keyword evidence="10" id="KW-1185">Reference proteome</keyword>
<gene>
    <name evidence="9" type="ORF">M8C21_004953</name>
</gene>
<evidence type="ECO:0000256" key="1">
    <source>
        <dbReference type="ARBA" id="ARBA00004967"/>
    </source>
</evidence>
<dbReference type="GO" id="GO:0005524">
    <property type="term" value="F:ATP binding"/>
    <property type="evidence" value="ECO:0007669"/>
    <property type="project" value="UniProtKB-KW"/>
</dbReference>
<dbReference type="PANTHER" id="PTHR11587">
    <property type="entry name" value="ARGININOSUCCINATE SYNTHASE"/>
    <property type="match status" value="1"/>
</dbReference>
<dbReference type="GO" id="GO:0000053">
    <property type="term" value="P:argininosuccinate metabolic process"/>
    <property type="evidence" value="ECO:0007669"/>
    <property type="project" value="TreeGrafter"/>
</dbReference>
<dbReference type="GO" id="GO:0006526">
    <property type="term" value="P:L-arginine biosynthetic process"/>
    <property type="evidence" value="ECO:0007669"/>
    <property type="project" value="UniProtKB-KW"/>
</dbReference>
<protein>
    <recommendedName>
        <fullName evidence="2">argininosuccinate synthase</fullName>
        <ecNumber evidence="2">6.3.4.5</ecNumber>
    </recommendedName>
</protein>
<dbReference type="InterPro" id="IPR024074">
    <property type="entry name" value="AS_cat/multimer_dom_body"/>
</dbReference>
<organism evidence="9 10">
    <name type="scientific">Ambrosia artemisiifolia</name>
    <name type="common">Common ragweed</name>
    <dbReference type="NCBI Taxonomy" id="4212"/>
    <lineage>
        <taxon>Eukaryota</taxon>
        <taxon>Viridiplantae</taxon>
        <taxon>Streptophyta</taxon>
        <taxon>Embryophyta</taxon>
        <taxon>Tracheophyta</taxon>
        <taxon>Spermatophyta</taxon>
        <taxon>Magnoliopsida</taxon>
        <taxon>eudicotyledons</taxon>
        <taxon>Gunneridae</taxon>
        <taxon>Pentapetalae</taxon>
        <taxon>asterids</taxon>
        <taxon>campanulids</taxon>
        <taxon>Asterales</taxon>
        <taxon>Asteraceae</taxon>
        <taxon>Asteroideae</taxon>
        <taxon>Heliantheae alliance</taxon>
        <taxon>Heliantheae</taxon>
        <taxon>Ambrosia</taxon>
    </lineage>
</organism>
<feature type="non-terminal residue" evidence="9">
    <location>
        <position position="147"/>
    </location>
</feature>
<comment type="caution">
    <text evidence="9">The sequence shown here is derived from an EMBL/GenBank/DDBJ whole genome shotgun (WGS) entry which is preliminary data.</text>
</comment>
<feature type="domain" description="Arginosuccinate synthase C-terminal" evidence="8">
    <location>
        <begin position="50"/>
        <end position="94"/>
    </location>
</feature>
<evidence type="ECO:0000256" key="2">
    <source>
        <dbReference type="ARBA" id="ARBA00012286"/>
    </source>
</evidence>
<dbReference type="Pfam" id="PF20979">
    <property type="entry name" value="Arginosuc_syn_C"/>
    <property type="match status" value="1"/>
</dbReference>
<evidence type="ECO:0000256" key="7">
    <source>
        <dbReference type="ARBA" id="ARBA00022840"/>
    </source>
</evidence>
<evidence type="ECO:0000256" key="3">
    <source>
        <dbReference type="ARBA" id="ARBA00022571"/>
    </source>
</evidence>
<keyword evidence="5" id="KW-0028">Amino-acid biosynthesis</keyword>
<dbReference type="EC" id="6.3.4.5" evidence="2"/>
<dbReference type="InterPro" id="IPR001518">
    <property type="entry name" value="Arginosuc_synth"/>
</dbReference>
<dbReference type="SUPFAM" id="SSF69864">
    <property type="entry name" value="Argininosuccinate synthetase, C-terminal domain"/>
    <property type="match status" value="1"/>
</dbReference>
<accession>A0AAD5GB86</accession>
<evidence type="ECO:0000256" key="5">
    <source>
        <dbReference type="ARBA" id="ARBA00022605"/>
    </source>
</evidence>
<proteinExistence type="predicted"/>
<dbReference type="PANTHER" id="PTHR11587:SF2">
    <property type="entry name" value="ARGININOSUCCINATE SYNTHASE"/>
    <property type="match status" value="1"/>
</dbReference>
<evidence type="ECO:0000313" key="9">
    <source>
        <dbReference type="EMBL" id="KAI7735084.1"/>
    </source>
</evidence>
<sequence>EGKILLNMPKKHNVPVPVTKKSIYSRDRYLWHLSRDKMTRVFVLFVVSMGDILEDPANEPKKDMYMMSIDPEDVPDKLEYLEIGIIVGIPVSLPMFDNNCKSIEKNEQRSRTDKRCSQGITPINDGRTCTYNQRQVPGKTMTILFTM</sequence>
<dbReference type="InterPro" id="IPR048268">
    <property type="entry name" value="Arginosuc_syn_C"/>
</dbReference>
<dbReference type="AlphaFoldDB" id="A0AAD5GB86"/>
<dbReference type="Gene3D" id="3.90.1260.10">
    <property type="entry name" value="Argininosuccinate synthetase, chain A, domain 2"/>
    <property type="match status" value="1"/>
</dbReference>
<evidence type="ECO:0000256" key="4">
    <source>
        <dbReference type="ARBA" id="ARBA00022598"/>
    </source>
</evidence>
<comment type="pathway">
    <text evidence="1">Amino-acid biosynthesis; L-arginine biosynthesis; L-arginine from L-ornithine and carbamoyl phosphate: step 2/3.</text>
</comment>
<dbReference type="GO" id="GO:0000050">
    <property type="term" value="P:urea cycle"/>
    <property type="evidence" value="ECO:0007669"/>
    <property type="project" value="TreeGrafter"/>
</dbReference>
<keyword evidence="3" id="KW-0055">Arginine biosynthesis</keyword>
<keyword evidence="4" id="KW-0436">Ligase</keyword>
<dbReference type="GO" id="GO:0004055">
    <property type="term" value="F:argininosuccinate synthase activity"/>
    <property type="evidence" value="ECO:0007669"/>
    <property type="project" value="UniProtKB-EC"/>
</dbReference>
<evidence type="ECO:0000259" key="8">
    <source>
        <dbReference type="Pfam" id="PF20979"/>
    </source>
</evidence>
<dbReference type="Proteomes" id="UP001206925">
    <property type="component" value="Unassembled WGS sequence"/>
</dbReference>
<dbReference type="EMBL" id="JAMZMK010009569">
    <property type="protein sequence ID" value="KAI7735084.1"/>
    <property type="molecule type" value="Genomic_DNA"/>
</dbReference>
<keyword evidence="7" id="KW-0067">ATP-binding</keyword>